<dbReference type="SUPFAM" id="SSF49464">
    <property type="entry name" value="Carboxypeptidase regulatory domain-like"/>
    <property type="match status" value="1"/>
</dbReference>
<proteinExistence type="predicted"/>
<organism evidence="1 2">
    <name type="scientific">candidate division MSBL1 archaeon SCGC-AAA385M02</name>
    <dbReference type="NCBI Taxonomy" id="1698287"/>
    <lineage>
        <taxon>Archaea</taxon>
        <taxon>Methanobacteriati</taxon>
        <taxon>Methanobacteriota</taxon>
        <taxon>candidate division MSBL1</taxon>
    </lineage>
</organism>
<dbReference type="InterPro" id="IPR008969">
    <property type="entry name" value="CarboxyPept-like_regulatory"/>
</dbReference>
<name>A0A133VQG0_9EURY</name>
<feature type="non-terminal residue" evidence="1">
    <location>
        <position position="1"/>
    </location>
</feature>
<dbReference type="AlphaFoldDB" id="A0A133VQG0"/>
<dbReference type="Gene3D" id="2.60.40.1120">
    <property type="entry name" value="Carboxypeptidase-like, regulatory domain"/>
    <property type="match status" value="1"/>
</dbReference>
<dbReference type="SUPFAM" id="SSF49478">
    <property type="entry name" value="Cna protein B-type domain"/>
    <property type="match status" value="1"/>
</dbReference>
<keyword evidence="2" id="KW-1185">Reference proteome</keyword>
<evidence type="ECO:0000313" key="2">
    <source>
        <dbReference type="Proteomes" id="UP000070248"/>
    </source>
</evidence>
<sequence length="713" mass="79966">TLKIIDEEYYESVEGLNDGEHVFVSLLQPIDTMVFENATYNEFNITSLPDYDFYTAVDSLSKSYTKVNLNPSVTLIKPENYDTIPESNIGSPYEFCWSADDPDGDVASTYIYVDSEYGGYEYEILPTEGEEICRNITIASDDYLINWWGQAIDDTGGETLTDLNYAFIGGEHPLNGSTTINVYSKADYGNGTISTLGDTQVDIYECQDVFCGVHSLDSTLYTNAAGSVSFEKNAFTGKAWRFVGTKEGYSKSAYVSDEIEEDCTEKDVTLLLTPENDSLEEYTVKAFKPSGGVLQDASVVVKQKIMSHYYYYDDGTTDANGEYDFSIENTRFYEITVSHETHGSKVVKHYLRNPRPSIESKVIEVQFTGVDKSEPNLNYVYGYVTNTTDNPIQGAKVTVKHDSMFVIEDPTLFNTNSKYTDSNGFYNISIYNGTILSFKAEDQDHITHSTILGFQTSDTEYNVSLENKKEGVNAYSYSATVIDGRDETPIEGIAVCLYYDYQDQRMNNNGLCEYTNGAGKIVFPDLSTCNYSVYFSDNSGKYMATQRDFLDPNRFSCDVFRDEVVKMYTPDTDFNRIRGTVYLTSANNTRTRLSDGYVKLYDESGFFVTLTTTDDLGHFEFNQPEGIYELSAQYSDLSASVGDVKVDHDFGYDEIIIDLNAAEVSGKEQALGFFNWLINFLPDVLKLMVMLLIMTLVAKAGGAVRKSFSPGGY</sequence>
<dbReference type="EMBL" id="LHYL01000009">
    <property type="protein sequence ID" value="KXB08647.1"/>
    <property type="molecule type" value="Genomic_DNA"/>
</dbReference>
<protein>
    <submittedName>
        <fullName evidence="1">Uncharacterized protein</fullName>
    </submittedName>
</protein>
<reference evidence="1 2" key="1">
    <citation type="journal article" date="2016" name="Sci. Rep.">
        <title>Metabolic traits of an uncultured archaeal lineage -MSBL1- from brine pools of the Red Sea.</title>
        <authorList>
            <person name="Mwirichia R."/>
            <person name="Alam I."/>
            <person name="Rashid M."/>
            <person name="Vinu M."/>
            <person name="Ba-Alawi W."/>
            <person name="Anthony Kamau A."/>
            <person name="Kamanda Ngugi D."/>
            <person name="Goker M."/>
            <person name="Klenk H.P."/>
            <person name="Bajic V."/>
            <person name="Stingl U."/>
        </authorList>
    </citation>
    <scope>NUCLEOTIDE SEQUENCE [LARGE SCALE GENOMIC DNA]</scope>
    <source>
        <strain evidence="1">SCGC-AAA385M02</strain>
    </source>
</reference>
<comment type="caution">
    <text evidence="1">The sequence shown here is derived from an EMBL/GenBank/DDBJ whole genome shotgun (WGS) entry which is preliminary data.</text>
</comment>
<dbReference type="Proteomes" id="UP000070248">
    <property type="component" value="Unassembled WGS sequence"/>
</dbReference>
<evidence type="ECO:0000313" key="1">
    <source>
        <dbReference type="EMBL" id="KXB08647.1"/>
    </source>
</evidence>
<accession>A0A133VQG0</accession>
<gene>
    <name evidence="1" type="ORF">AKJ59_00695</name>
</gene>